<feature type="domain" description="Carboxylesterase type B" evidence="6">
    <location>
        <begin position="23"/>
        <end position="502"/>
    </location>
</feature>
<dbReference type="AlphaFoldDB" id="A0A6J2J9F0"/>
<organism evidence="7 8">
    <name type="scientific">Bombyx mandarina</name>
    <name type="common">Wild silk moth</name>
    <name type="synonym">Wild silkworm</name>
    <dbReference type="NCBI Taxonomy" id="7092"/>
    <lineage>
        <taxon>Eukaryota</taxon>
        <taxon>Metazoa</taxon>
        <taxon>Ecdysozoa</taxon>
        <taxon>Arthropoda</taxon>
        <taxon>Hexapoda</taxon>
        <taxon>Insecta</taxon>
        <taxon>Pterygota</taxon>
        <taxon>Neoptera</taxon>
        <taxon>Endopterygota</taxon>
        <taxon>Lepidoptera</taxon>
        <taxon>Glossata</taxon>
        <taxon>Ditrysia</taxon>
        <taxon>Bombycoidea</taxon>
        <taxon>Bombycidae</taxon>
        <taxon>Bombycinae</taxon>
        <taxon>Bombyx</taxon>
    </lineage>
</organism>
<dbReference type="PANTHER" id="PTHR43142:SF1">
    <property type="entry name" value="CARBOXYLIC ESTER HYDROLASE"/>
    <property type="match status" value="1"/>
</dbReference>
<evidence type="ECO:0000256" key="5">
    <source>
        <dbReference type="SAM" id="SignalP"/>
    </source>
</evidence>
<dbReference type="Proteomes" id="UP000504629">
    <property type="component" value="Unplaced"/>
</dbReference>
<sequence length="565" mass="62329">MRKIFKMFVLLIAFVSFTSAQDSLQVNTTEGTVEGSRAADGDYLTFYDIPYAGPTSGENRFKAPSPPTNYSGVYHAVNRNILCAQPNARGLIGVENCLTLSIYTKNTTTPKPVFVWLNAEQYASTTTPVFSYKKIVEENIVFVPLNFRLSIFGFICLGVPDAPGNAGLKDILQGLTWLKSNIAGFGGDPNNIVLIGHGSGAALVDLLTMSPRSKNLVHKAIALSGSALSPWAVAYEPVRYAEVFGGVLGITQKSREQLAKLLQTTNPNVLATALEEFKFTNNSLIFAPCIESQNNDPNETIITDAPLNILRSGNYNHVPYIAGFTTREGTLRASEVVFNRWLEGMEANFTNFLPVDLDTNGNATAVQDIKRFYFGDRTIDMGTIEDYLDYQGDTLILLAVIRTARERGVTSTSPVRLLEFGYRGTLNSDWPFNQIPLHGVKHGGFLNYLFDYDLRPSDVQAMNSLVRRLTRFAHTGEPANSAAANVVWSAVDKANLNYLYYGGNDGTGSVAYVEEARVNPHTTRMTFWNSTYERYYVPPRPVSGANSLLGVALFVTLSQLFFLMF</sequence>
<dbReference type="KEGG" id="bman:114239276"/>
<keyword evidence="7" id="KW-1185">Reference proteome</keyword>
<dbReference type="InterPro" id="IPR002018">
    <property type="entry name" value="CarbesteraseB"/>
</dbReference>
<keyword evidence="5" id="KW-0732">Signal</keyword>
<dbReference type="GO" id="GO:0052689">
    <property type="term" value="F:carboxylic ester hydrolase activity"/>
    <property type="evidence" value="ECO:0007669"/>
    <property type="project" value="UniProtKB-KW"/>
</dbReference>
<name>A0A6J2J9F0_BOMMA</name>
<dbReference type="SUPFAM" id="SSF53474">
    <property type="entry name" value="alpha/beta-Hydrolases"/>
    <property type="match status" value="1"/>
</dbReference>
<dbReference type="InterPro" id="IPR029058">
    <property type="entry name" value="AB_hydrolase_fold"/>
</dbReference>
<evidence type="ECO:0000256" key="3">
    <source>
        <dbReference type="ARBA" id="ARBA00022801"/>
    </source>
</evidence>
<keyword evidence="4" id="KW-0325">Glycoprotein</keyword>
<dbReference type="RefSeq" id="XP_028025214.1">
    <property type="nucleotide sequence ID" value="XM_028169413.1"/>
</dbReference>
<comment type="similarity">
    <text evidence="1">Belongs to the type-B carboxylesterase/lipase family.</text>
</comment>
<protein>
    <submittedName>
        <fullName evidence="8">Venom carboxylesterase-6-like</fullName>
    </submittedName>
</protein>
<accession>A0A6J2J9F0</accession>
<proteinExistence type="inferred from homology"/>
<evidence type="ECO:0000313" key="8">
    <source>
        <dbReference type="RefSeq" id="XP_028025214.1"/>
    </source>
</evidence>
<evidence type="ECO:0000256" key="4">
    <source>
        <dbReference type="ARBA" id="ARBA00023180"/>
    </source>
</evidence>
<gene>
    <name evidence="8" type="primary">LOC114239276</name>
</gene>
<dbReference type="Gene3D" id="3.40.50.1820">
    <property type="entry name" value="alpha/beta hydrolase"/>
    <property type="match status" value="1"/>
</dbReference>
<dbReference type="OrthoDB" id="19653at2759"/>
<reference evidence="8" key="1">
    <citation type="submission" date="2025-08" db="UniProtKB">
        <authorList>
            <consortium name="RefSeq"/>
        </authorList>
    </citation>
    <scope>IDENTIFICATION</scope>
    <source>
        <tissue evidence="8">Silk gland</tissue>
    </source>
</reference>
<evidence type="ECO:0000256" key="2">
    <source>
        <dbReference type="ARBA" id="ARBA00022487"/>
    </source>
</evidence>
<feature type="signal peptide" evidence="5">
    <location>
        <begin position="1"/>
        <end position="20"/>
    </location>
</feature>
<dbReference type="PANTHER" id="PTHR43142">
    <property type="entry name" value="CARBOXYLIC ESTER HYDROLASE"/>
    <property type="match status" value="1"/>
</dbReference>
<feature type="chain" id="PRO_5026747559" evidence="5">
    <location>
        <begin position="21"/>
        <end position="565"/>
    </location>
</feature>
<evidence type="ECO:0000313" key="7">
    <source>
        <dbReference type="Proteomes" id="UP000504629"/>
    </source>
</evidence>
<dbReference type="GeneID" id="114239276"/>
<evidence type="ECO:0000259" key="6">
    <source>
        <dbReference type="Pfam" id="PF00135"/>
    </source>
</evidence>
<dbReference type="Pfam" id="PF00135">
    <property type="entry name" value="COesterase"/>
    <property type="match status" value="1"/>
</dbReference>
<keyword evidence="3" id="KW-0378">Hydrolase</keyword>
<keyword evidence="2" id="KW-0719">Serine esterase</keyword>
<evidence type="ECO:0000256" key="1">
    <source>
        <dbReference type="ARBA" id="ARBA00005964"/>
    </source>
</evidence>